<dbReference type="EMBL" id="JAIWYP010000002">
    <property type="protein sequence ID" value="KAH3875537.1"/>
    <property type="molecule type" value="Genomic_DNA"/>
</dbReference>
<evidence type="ECO:0000313" key="1">
    <source>
        <dbReference type="EMBL" id="KAH3875537.1"/>
    </source>
</evidence>
<reference evidence="1" key="1">
    <citation type="journal article" date="2019" name="bioRxiv">
        <title>The Genome of the Zebra Mussel, Dreissena polymorpha: A Resource for Invasive Species Research.</title>
        <authorList>
            <person name="McCartney M.A."/>
            <person name="Auch B."/>
            <person name="Kono T."/>
            <person name="Mallez S."/>
            <person name="Zhang Y."/>
            <person name="Obille A."/>
            <person name="Becker A."/>
            <person name="Abrahante J.E."/>
            <person name="Garbe J."/>
            <person name="Badalamenti J.P."/>
            <person name="Herman A."/>
            <person name="Mangelson H."/>
            <person name="Liachko I."/>
            <person name="Sullivan S."/>
            <person name="Sone E.D."/>
            <person name="Koren S."/>
            <person name="Silverstein K.A.T."/>
            <person name="Beckman K.B."/>
            <person name="Gohl D.M."/>
        </authorList>
    </citation>
    <scope>NUCLEOTIDE SEQUENCE</scope>
    <source>
        <strain evidence="1">Duluth1</strain>
        <tissue evidence="1">Whole animal</tissue>
    </source>
</reference>
<protein>
    <submittedName>
        <fullName evidence="1">Uncharacterized protein</fullName>
    </submittedName>
</protein>
<accession>A0A9D4RR33</accession>
<keyword evidence="2" id="KW-1185">Reference proteome</keyword>
<gene>
    <name evidence="1" type="ORF">DPMN_038805</name>
</gene>
<dbReference type="AlphaFoldDB" id="A0A9D4RR33"/>
<reference evidence="1" key="2">
    <citation type="submission" date="2020-11" db="EMBL/GenBank/DDBJ databases">
        <authorList>
            <person name="McCartney M.A."/>
            <person name="Auch B."/>
            <person name="Kono T."/>
            <person name="Mallez S."/>
            <person name="Becker A."/>
            <person name="Gohl D.M."/>
            <person name="Silverstein K.A.T."/>
            <person name="Koren S."/>
            <person name="Bechman K.B."/>
            <person name="Herman A."/>
            <person name="Abrahante J.E."/>
            <person name="Garbe J."/>
        </authorList>
    </citation>
    <scope>NUCLEOTIDE SEQUENCE</scope>
    <source>
        <strain evidence="1">Duluth1</strain>
        <tissue evidence="1">Whole animal</tissue>
    </source>
</reference>
<sequence length="92" mass="10644">MTSTFVTGDDVKIRRRSHRDLYVKKRKEKPKSGRAAQKGKRWVFLDILSVLEQYLQEDGTDSNMSHVDKTIDDEDSVYDTQSMADSQVEFQG</sequence>
<comment type="caution">
    <text evidence="1">The sequence shown here is derived from an EMBL/GenBank/DDBJ whole genome shotgun (WGS) entry which is preliminary data.</text>
</comment>
<name>A0A9D4RR33_DREPO</name>
<evidence type="ECO:0000313" key="2">
    <source>
        <dbReference type="Proteomes" id="UP000828390"/>
    </source>
</evidence>
<dbReference type="Proteomes" id="UP000828390">
    <property type="component" value="Unassembled WGS sequence"/>
</dbReference>
<organism evidence="1 2">
    <name type="scientific">Dreissena polymorpha</name>
    <name type="common">Zebra mussel</name>
    <name type="synonym">Mytilus polymorpha</name>
    <dbReference type="NCBI Taxonomy" id="45954"/>
    <lineage>
        <taxon>Eukaryota</taxon>
        <taxon>Metazoa</taxon>
        <taxon>Spiralia</taxon>
        <taxon>Lophotrochozoa</taxon>
        <taxon>Mollusca</taxon>
        <taxon>Bivalvia</taxon>
        <taxon>Autobranchia</taxon>
        <taxon>Heteroconchia</taxon>
        <taxon>Euheterodonta</taxon>
        <taxon>Imparidentia</taxon>
        <taxon>Neoheterodontei</taxon>
        <taxon>Myida</taxon>
        <taxon>Dreissenoidea</taxon>
        <taxon>Dreissenidae</taxon>
        <taxon>Dreissena</taxon>
    </lineage>
</organism>
<proteinExistence type="predicted"/>